<dbReference type="PANTHER" id="PTHR12106">
    <property type="entry name" value="SORTILIN RELATED"/>
    <property type="match status" value="1"/>
</dbReference>
<keyword evidence="1" id="KW-0677">Repeat</keyword>
<dbReference type="InterPro" id="IPR031778">
    <property type="entry name" value="Sortilin_N"/>
</dbReference>
<dbReference type="InterPro" id="IPR006581">
    <property type="entry name" value="VPS10"/>
</dbReference>
<protein>
    <recommendedName>
        <fullName evidence="5">VPS10 domain-containing protein</fullName>
    </recommendedName>
</protein>
<dbReference type="InterPro" id="IPR031777">
    <property type="entry name" value="Sortilin_C"/>
</dbReference>
<dbReference type="GO" id="GO:0016020">
    <property type="term" value="C:membrane"/>
    <property type="evidence" value="ECO:0007669"/>
    <property type="project" value="InterPro"/>
</dbReference>
<evidence type="ECO:0000256" key="3">
    <source>
        <dbReference type="SAM" id="MobiDB-lite"/>
    </source>
</evidence>
<sequence>MPNNAFVQSIYLSSDSTGVILGGTQGHLWNSPDGQTFHHVDAPGELHDLKFHPLHSDWVIGIVCDNFYYMGCPGKLYLSQDLGSHWALLRTGVRVADWHGLSDDEKMIVSWEGTTLLKSNTFFRSDPSVLATEVTGYKSVGKKIFMATGYTKLVLSVSEDFGETFDAVRFPLNLEEHRYTLLDTSEGFTFVNVQYDPAKSWGMLYSSNAFDTDFSLSLEQNVRAITGKCDFKAVAGIEGIYMANRFAKENEAGKQTLITFDKGSKWQRLSTPEGVTCVPKGQYDCSLNLLGTSDSSTWFSKKEAVGLVMGTGSVSQYLNNHDEAVGLYISRDAGLTWKFVSNGRYTYEIGNRGALLIALINDRTTSTLKYSLDEGDNWSDCLFVEELKGVEVKDIVSDPDMKSGLFLIYGTRAGKGILISVDFTNVFTRTCKGHDNPLGVDSDYEIWEPTDGTPGKCLLGRDTEYVRRKLSAMCLNPITVSMDTVIIVRNCSCTEEDYDCDFCFKAVGDACVLETSEACAEFDPAQPPAVCNGVYYETKGYRRVPGDTCDATRGVDHLPIAKTCPNSPPSSNAANNTRSSPGFLVAFLVIVALAAGAGGVWWVSGHNETVRSTLMMVIPERYLPDTRIMPDYNSVPTTFGDDLDDDAPEITLEEGSTNT</sequence>
<dbReference type="InterPro" id="IPR050310">
    <property type="entry name" value="VPS10-sortilin"/>
</dbReference>
<dbReference type="SMART" id="SM00602">
    <property type="entry name" value="VPS10"/>
    <property type="match status" value="1"/>
</dbReference>
<name>A0A6B2KZ26_9EUKA</name>
<dbReference type="AlphaFoldDB" id="A0A6B2KZ26"/>
<feature type="region of interest" description="Disordered" evidence="3">
    <location>
        <begin position="638"/>
        <end position="659"/>
    </location>
</feature>
<keyword evidence="2" id="KW-0325">Glycoprotein</keyword>
<accession>A0A6B2KZ26</accession>
<keyword evidence="4" id="KW-1133">Transmembrane helix</keyword>
<dbReference type="EMBL" id="GIBP01000886">
    <property type="protein sequence ID" value="NDV29855.1"/>
    <property type="molecule type" value="Transcribed_RNA"/>
</dbReference>
<dbReference type="Pfam" id="PF15902">
    <property type="entry name" value="Sortilin-Vps10"/>
    <property type="match status" value="1"/>
</dbReference>
<dbReference type="Pfam" id="PF15901">
    <property type="entry name" value="Sortilin_C"/>
    <property type="match status" value="1"/>
</dbReference>
<dbReference type="SUPFAM" id="SSF110296">
    <property type="entry name" value="Oligoxyloglucan reducing end-specific cellobiohydrolase"/>
    <property type="match status" value="2"/>
</dbReference>
<dbReference type="Gene3D" id="3.30.60.270">
    <property type="match status" value="1"/>
</dbReference>
<dbReference type="GO" id="GO:0006892">
    <property type="term" value="P:post-Golgi vesicle-mediated transport"/>
    <property type="evidence" value="ECO:0007669"/>
    <property type="project" value="TreeGrafter"/>
</dbReference>
<dbReference type="GO" id="GO:0005794">
    <property type="term" value="C:Golgi apparatus"/>
    <property type="evidence" value="ECO:0007669"/>
    <property type="project" value="TreeGrafter"/>
</dbReference>
<reference evidence="6" key="1">
    <citation type="journal article" date="2020" name="J. Eukaryot. Microbiol.">
        <title>De novo Sequencing, Assembly and Annotation of the Transcriptome for the Free-Living Testate Amoeba Arcella intermedia.</title>
        <authorList>
            <person name="Ribeiro G.M."/>
            <person name="Porfirio-Sousa A.L."/>
            <person name="Maurer-Alcala X.X."/>
            <person name="Katz L.A."/>
            <person name="Lahr D.J.G."/>
        </authorList>
    </citation>
    <scope>NUCLEOTIDE SEQUENCE</scope>
</reference>
<feature type="compositionally biased region" description="Acidic residues" evidence="3">
    <location>
        <begin position="641"/>
        <end position="652"/>
    </location>
</feature>
<organism evidence="6">
    <name type="scientific">Arcella intermedia</name>
    <dbReference type="NCBI Taxonomy" id="1963864"/>
    <lineage>
        <taxon>Eukaryota</taxon>
        <taxon>Amoebozoa</taxon>
        <taxon>Tubulinea</taxon>
        <taxon>Elardia</taxon>
        <taxon>Arcellinida</taxon>
        <taxon>Sphaerothecina</taxon>
        <taxon>Arcellidae</taxon>
        <taxon>Arcella</taxon>
    </lineage>
</organism>
<proteinExistence type="predicted"/>
<dbReference type="Gene3D" id="2.10.70.80">
    <property type="match status" value="1"/>
</dbReference>
<evidence type="ECO:0000256" key="1">
    <source>
        <dbReference type="ARBA" id="ARBA00022737"/>
    </source>
</evidence>
<evidence type="ECO:0000313" key="6">
    <source>
        <dbReference type="EMBL" id="NDV29855.1"/>
    </source>
</evidence>
<evidence type="ECO:0000256" key="4">
    <source>
        <dbReference type="SAM" id="Phobius"/>
    </source>
</evidence>
<evidence type="ECO:0000256" key="2">
    <source>
        <dbReference type="ARBA" id="ARBA00023180"/>
    </source>
</evidence>
<keyword evidence="4" id="KW-0472">Membrane</keyword>
<feature type="domain" description="VPS10" evidence="5">
    <location>
        <begin position="3"/>
        <end position="569"/>
    </location>
</feature>
<evidence type="ECO:0000259" key="5">
    <source>
        <dbReference type="SMART" id="SM00602"/>
    </source>
</evidence>
<feature type="transmembrane region" description="Helical" evidence="4">
    <location>
        <begin position="582"/>
        <end position="603"/>
    </location>
</feature>
<keyword evidence="4" id="KW-0812">Transmembrane</keyword>
<dbReference type="PANTHER" id="PTHR12106:SF27">
    <property type="entry name" value="SORTILIN-RELATED RECEPTOR"/>
    <property type="match status" value="1"/>
</dbReference>